<dbReference type="PANTHER" id="PTHR43678">
    <property type="entry name" value="PUTATIVE (AFU_ORTHOLOGUE AFUA_2G00640)-RELATED"/>
    <property type="match status" value="1"/>
</dbReference>
<comment type="similarity">
    <text evidence="2">Belongs to the glycosyl hydrolase 20 family.</text>
</comment>
<dbReference type="SUPFAM" id="SSF49899">
    <property type="entry name" value="Concanavalin A-like lectins/glucanases"/>
    <property type="match status" value="1"/>
</dbReference>
<organism evidence="8 9">
    <name type="scientific">Aspergillus granulosus</name>
    <dbReference type="NCBI Taxonomy" id="176169"/>
    <lineage>
        <taxon>Eukaryota</taxon>
        <taxon>Fungi</taxon>
        <taxon>Dikarya</taxon>
        <taxon>Ascomycota</taxon>
        <taxon>Pezizomycotina</taxon>
        <taxon>Eurotiomycetes</taxon>
        <taxon>Eurotiomycetidae</taxon>
        <taxon>Eurotiales</taxon>
        <taxon>Aspergillaceae</taxon>
        <taxon>Aspergillus</taxon>
        <taxon>Aspergillus subgen. Nidulantes</taxon>
    </lineage>
</organism>
<dbReference type="Gene3D" id="2.60.120.200">
    <property type="match status" value="1"/>
</dbReference>
<gene>
    <name evidence="8" type="ORF">BJX63DRAFT_419906</name>
</gene>
<evidence type="ECO:0000313" key="8">
    <source>
        <dbReference type="EMBL" id="KAL2816726.1"/>
    </source>
</evidence>
<keyword evidence="4 8" id="KW-0378">Hydrolase</keyword>
<dbReference type="PRINTS" id="PR00738">
    <property type="entry name" value="GLHYDRLASE20"/>
</dbReference>
<dbReference type="Proteomes" id="UP001610334">
    <property type="component" value="Unassembled WGS sequence"/>
</dbReference>
<keyword evidence="5" id="KW-0326">Glycosidase</keyword>
<dbReference type="SUPFAM" id="SSF51445">
    <property type="entry name" value="(Trans)glycosidases"/>
    <property type="match status" value="1"/>
</dbReference>
<dbReference type="GO" id="GO:0016787">
    <property type="term" value="F:hydrolase activity"/>
    <property type="evidence" value="ECO:0007669"/>
    <property type="project" value="UniProtKB-KW"/>
</dbReference>
<evidence type="ECO:0000313" key="9">
    <source>
        <dbReference type="Proteomes" id="UP001610334"/>
    </source>
</evidence>
<feature type="domain" description="Beta-hexosaminidase bacterial type N-terminal" evidence="7">
    <location>
        <begin position="62"/>
        <end position="153"/>
    </location>
</feature>
<evidence type="ECO:0000256" key="4">
    <source>
        <dbReference type="ARBA" id="ARBA00022801"/>
    </source>
</evidence>
<protein>
    <recommendedName>
        <fullName evidence="3">beta-N-acetylhexosaminidase</fullName>
        <ecNumber evidence="3">3.2.1.52</ecNumber>
    </recommendedName>
</protein>
<comment type="caution">
    <text evidence="8">The sequence shown here is derived from an EMBL/GenBank/DDBJ whole genome shotgun (WGS) entry which is preliminary data.</text>
</comment>
<dbReference type="EC" id="3.2.1.52" evidence="3"/>
<dbReference type="SUPFAM" id="SSF55545">
    <property type="entry name" value="beta-N-acetylhexosaminidase-like domain"/>
    <property type="match status" value="1"/>
</dbReference>
<evidence type="ECO:0000256" key="5">
    <source>
        <dbReference type="ARBA" id="ARBA00023295"/>
    </source>
</evidence>
<keyword evidence="9" id="KW-1185">Reference proteome</keyword>
<accession>A0ABR4HML5</accession>
<proteinExistence type="inferred from homology"/>
<dbReference type="InterPro" id="IPR052764">
    <property type="entry name" value="GH20_Enzymes"/>
</dbReference>
<dbReference type="Gene3D" id="3.20.20.80">
    <property type="entry name" value="Glycosidases"/>
    <property type="match status" value="1"/>
</dbReference>
<evidence type="ECO:0000259" key="6">
    <source>
        <dbReference type="Pfam" id="PF00728"/>
    </source>
</evidence>
<dbReference type="InterPro" id="IPR025705">
    <property type="entry name" value="Beta_hexosaminidase_sua/sub"/>
</dbReference>
<dbReference type="PANTHER" id="PTHR43678:SF1">
    <property type="entry name" value="BETA-N-ACETYLHEXOSAMINIDASE"/>
    <property type="match status" value="1"/>
</dbReference>
<evidence type="ECO:0000256" key="2">
    <source>
        <dbReference type="ARBA" id="ARBA00006285"/>
    </source>
</evidence>
<sequence>MAMKAKGLGGGEGVVPFLHDNRQTFGFRSLKQIIVDSSFVDEVNANGSTLIPPTLWEFATTFQADVDNVLGLSLRLAIGREPSPDTIFLTLEKNTVFKDAAGRATSEGYSLAVDRNGIVISGASPLGVWWGTRSIMQLARLYDYQLPHGSGTDAPGWRTRGIMLDAGRHFYPPDFIIELCSYLSFFKQNEFHLHVSDNLFVNLEDTPTSEIMNTYGSFRLNSDNPALRGLSGRKNESYSHSQFEAIQRRCAQRGVTVIPEIEAPAHALAITRWKPELALSSDPSMLNVSHPRTLPLLKQIWDTFLPWFHAKEAHIGADEYSAEHVQDYVRYVNELSTFIQETSSKRTRIWGTFTPSQGSNVSTDVTIQHWAPYTDNAYHDFIQNGYETINSDYMFYMVGKWSPYFGQRLNKTLIFSADPLGGPFAPHIFDAANATNNPSRDNPLVVGHISPFWSDWGPTATTYLEAYYSWRDGLPALAEKQWGGSLLEREYDTIIGKLREIIPDQNLDRAVESRTASVLDYSLENFQRRKTVIDHSGNNYHGTLEGDCGFARDSLYFSGKCQLDTPLQSVGRDYTLRFEVKPASSSPATLFSGRDSTLMYQTTQSDKVTMVSGSHPYAINYTLPVNRWTRVELIGQGESTFLKVSPVPRTDDERPVTQTFEFLTRIDTHGPMAFEAPLARIGAGFKGYMRQIKVWKND</sequence>
<name>A0ABR4HML5_9EURO</name>
<dbReference type="InterPro" id="IPR017853">
    <property type="entry name" value="GH"/>
</dbReference>
<dbReference type="EMBL" id="JBFXLT010000021">
    <property type="protein sequence ID" value="KAL2816726.1"/>
    <property type="molecule type" value="Genomic_DNA"/>
</dbReference>
<dbReference type="Pfam" id="PF00728">
    <property type="entry name" value="Glyco_hydro_20"/>
    <property type="match status" value="1"/>
</dbReference>
<evidence type="ECO:0000256" key="1">
    <source>
        <dbReference type="ARBA" id="ARBA00001231"/>
    </source>
</evidence>
<dbReference type="Gene3D" id="3.30.379.10">
    <property type="entry name" value="Chitobiase/beta-hexosaminidase domain 2-like"/>
    <property type="match status" value="1"/>
</dbReference>
<dbReference type="InterPro" id="IPR029018">
    <property type="entry name" value="Hex-like_dom2"/>
</dbReference>
<evidence type="ECO:0000256" key="3">
    <source>
        <dbReference type="ARBA" id="ARBA00012663"/>
    </source>
</evidence>
<dbReference type="InterPro" id="IPR015882">
    <property type="entry name" value="HEX_bac_N"/>
</dbReference>
<reference evidence="8 9" key="1">
    <citation type="submission" date="2024-07" db="EMBL/GenBank/DDBJ databases">
        <title>Section-level genome sequencing and comparative genomics of Aspergillus sections Usti and Cavernicolus.</title>
        <authorList>
            <consortium name="Lawrence Berkeley National Laboratory"/>
            <person name="Nybo J.L."/>
            <person name="Vesth T.C."/>
            <person name="Theobald S."/>
            <person name="Frisvad J.C."/>
            <person name="Larsen T.O."/>
            <person name="Kjaerboelling I."/>
            <person name="Rothschild-Mancinelli K."/>
            <person name="Lyhne E.K."/>
            <person name="Kogle M.E."/>
            <person name="Barry K."/>
            <person name="Clum A."/>
            <person name="Na H."/>
            <person name="Ledsgaard L."/>
            <person name="Lin J."/>
            <person name="Lipzen A."/>
            <person name="Kuo A."/>
            <person name="Riley R."/>
            <person name="Mondo S."/>
            <person name="Labutti K."/>
            <person name="Haridas S."/>
            <person name="Pangalinan J."/>
            <person name="Salamov A.A."/>
            <person name="Simmons B.A."/>
            <person name="Magnuson J.K."/>
            <person name="Chen J."/>
            <person name="Drula E."/>
            <person name="Henrissat B."/>
            <person name="Wiebenga A."/>
            <person name="Lubbers R.J."/>
            <person name="Gomes A.C."/>
            <person name="Makela M.R."/>
            <person name="Stajich J."/>
            <person name="Grigoriev I.V."/>
            <person name="Mortensen U.H."/>
            <person name="De Vries R.P."/>
            <person name="Baker S.E."/>
            <person name="Andersen M.R."/>
        </authorList>
    </citation>
    <scope>NUCLEOTIDE SEQUENCE [LARGE SCALE GENOMIC DNA]</scope>
    <source>
        <strain evidence="8 9">CBS 588.65</strain>
    </source>
</reference>
<dbReference type="CDD" id="cd06564">
    <property type="entry name" value="GH20_DspB_LnbB-like"/>
    <property type="match status" value="1"/>
</dbReference>
<dbReference type="Pfam" id="PF02838">
    <property type="entry name" value="Glyco_hydro_20b"/>
    <property type="match status" value="1"/>
</dbReference>
<evidence type="ECO:0000259" key="7">
    <source>
        <dbReference type="Pfam" id="PF02838"/>
    </source>
</evidence>
<dbReference type="InterPro" id="IPR015883">
    <property type="entry name" value="Glyco_hydro_20_cat"/>
</dbReference>
<feature type="domain" description="Glycoside hydrolase family 20 catalytic" evidence="6">
    <location>
        <begin position="160"/>
        <end position="483"/>
    </location>
</feature>
<dbReference type="InterPro" id="IPR013320">
    <property type="entry name" value="ConA-like_dom_sf"/>
</dbReference>
<comment type="catalytic activity">
    <reaction evidence="1">
        <text>Hydrolysis of terminal non-reducing N-acetyl-D-hexosamine residues in N-acetyl-beta-D-hexosaminides.</text>
        <dbReference type="EC" id="3.2.1.52"/>
    </reaction>
</comment>